<evidence type="ECO:0000256" key="1">
    <source>
        <dbReference type="SAM" id="MobiDB-lite"/>
    </source>
</evidence>
<protein>
    <submittedName>
        <fullName evidence="2">Uncharacterized protein</fullName>
    </submittedName>
</protein>
<evidence type="ECO:0000313" key="2">
    <source>
        <dbReference type="EMBL" id="CAK0871877.1"/>
    </source>
</evidence>
<feature type="region of interest" description="Disordered" evidence="1">
    <location>
        <begin position="45"/>
        <end position="77"/>
    </location>
</feature>
<keyword evidence="3" id="KW-1185">Reference proteome</keyword>
<dbReference type="Proteomes" id="UP001189429">
    <property type="component" value="Unassembled WGS sequence"/>
</dbReference>
<sequence>MTARRVPARSCCPQAITRQSETGGSYPLNISKVVITVMGGTETMSKSALQSPPHGSSVSHSGRASTAHTRQKVRKGRPMMRLVRPANTRNQFLKKLSSLSSHLWANNQNMLQQLAQLHTQQMARRTTLDRGSTEKTVVAQLTCDRRRARGWGE</sequence>
<organism evidence="2 3">
    <name type="scientific">Prorocentrum cordatum</name>
    <dbReference type="NCBI Taxonomy" id="2364126"/>
    <lineage>
        <taxon>Eukaryota</taxon>
        <taxon>Sar</taxon>
        <taxon>Alveolata</taxon>
        <taxon>Dinophyceae</taxon>
        <taxon>Prorocentrales</taxon>
        <taxon>Prorocentraceae</taxon>
        <taxon>Prorocentrum</taxon>
    </lineage>
</organism>
<comment type="caution">
    <text evidence="2">The sequence shown here is derived from an EMBL/GenBank/DDBJ whole genome shotgun (WGS) entry which is preliminary data.</text>
</comment>
<feature type="compositionally biased region" description="Low complexity" evidence="1">
    <location>
        <begin position="51"/>
        <end position="62"/>
    </location>
</feature>
<gene>
    <name evidence="2" type="ORF">PCOR1329_LOCUS57549</name>
</gene>
<reference evidence="2" key="1">
    <citation type="submission" date="2023-10" db="EMBL/GenBank/DDBJ databases">
        <authorList>
            <person name="Chen Y."/>
            <person name="Shah S."/>
            <person name="Dougan E. K."/>
            <person name="Thang M."/>
            <person name="Chan C."/>
        </authorList>
    </citation>
    <scope>NUCLEOTIDE SEQUENCE [LARGE SCALE GENOMIC DNA]</scope>
</reference>
<name>A0ABN9VFD9_9DINO</name>
<dbReference type="EMBL" id="CAUYUJ010017113">
    <property type="protein sequence ID" value="CAK0871877.1"/>
    <property type="molecule type" value="Genomic_DNA"/>
</dbReference>
<proteinExistence type="predicted"/>
<evidence type="ECO:0000313" key="3">
    <source>
        <dbReference type="Proteomes" id="UP001189429"/>
    </source>
</evidence>
<accession>A0ABN9VFD9</accession>